<name>A0A137NXB0_CONC2</name>
<keyword evidence="6" id="KW-0808">Transferase</keyword>
<dbReference type="InterPro" id="IPR028375">
    <property type="entry name" value="KA1/Ssp2_C"/>
</dbReference>
<evidence type="ECO:0000256" key="12">
    <source>
        <dbReference type="PROSITE-ProRule" id="PRU10141"/>
    </source>
</evidence>
<proteinExistence type="inferred from homology"/>
<evidence type="ECO:0000313" key="15">
    <source>
        <dbReference type="EMBL" id="KXN67367.1"/>
    </source>
</evidence>
<dbReference type="PANTHER" id="PTHR24346:SF82">
    <property type="entry name" value="KP78A-RELATED"/>
    <property type="match status" value="1"/>
</dbReference>
<dbReference type="InterPro" id="IPR017441">
    <property type="entry name" value="Protein_kinase_ATP_BS"/>
</dbReference>
<reference evidence="15 16" key="1">
    <citation type="journal article" date="2015" name="Genome Biol. Evol.">
        <title>Phylogenomic analyses indicate that early fungi evolved digesting cell walls of algal ancestors of land plants.</title>
        <authorList>
            <person name="Chang Y."/>
            <person name="Wang S."/>
            <person name="Sekimoto S."/>
            <person name="Aerts A.L."/>
            <person name="Choi C."/>
            <person name="Clum A."/>
            <person name="LaButti K.M."/>
            <person name="Lindquist E.A."/>
            <person name="Yee Ngan C."/>
            <person name="Ohm R.A."/>
            <person name="Salamov A.A."/>
            <person name="Grigoriev I.V."/>
            <person name="Spatafora J.W."/>
            <person name="Berbee M.L."/>
        </authorList>
    </citation>
    <scope>NUCLEOTIDE SEQUENCE [LARGE SCALE GENOMIC DNA]</scope>
    <source>
        <strain evidence="15 16">NRRL 28638</strain>
    </source>
</reference>
<dbReference type="GO" id="GO:0005524">
    <property type="term" value="F:ATP binding"/>
    <property type="evidence" value="ECO:0007669"/>
    <property type="project" value="UniProtKB-UniRule"/>
</dbReference>
<evidence type="ECO:0000256" key="8">
    <source>
        <dbReference type="ARBA" id="ARBA00022777"/>
    </source>
</evidence>
<dbReference type="PROSITE" id="PS00107">
    <property type="entry name" value="PROTEIN_KINASE_ATP"/>
    <property type="match status" value="1"/>
</dbReference>
<feature type="compositionally biased region" description="Polar residues" evidence="13">
    <location>
        <begin position="41"/>
        <end position="50"/>
    </location>
</feature>
<dbReference type="SMART" id="SM00220">
    <property type="entry name" value="S_TKc"/>
    <property type="match status" value="1"/>
</dbReference>
<keyword evidence="5" id="KW-0723">Serine/threonine-protein kinase</keyword>
<evidence type="ECO:0000259" key="14">
    <source>
        <dbReference type="PROSITE" id="PS50011"/>
    </source>
</evidence>
<dbReference type="InterPro" id="IPR011009">
    <property type="entry name" value="Kinase-like_dom_sf"/>
</dbReference>
<evidence type="ECO:0000313" key="16">
    <source>
        <dbReference type="Proteomes" id="UP000070444"/>
    </source>
</evidence>
<keyword evidence="7 12" id="KW-0547">Nucleotide-binding</keyword>
<feature type="binding site" evidence="12">
    <location>
        <position position="156"/>
    </location>
    <ligand>
        <name>ATP</name>
        <dbReference type="ChEBI" id="CHEBI:30616"/>
    </ligand>
</feature>
<keyword evidence="8 15" id="KW-0418">Kinase</keyword>
<dbReference type="GO" id="GO:0035556">
    <property type="term" value="P:intracellular signal transduction"/>
    <property type="evidence" value="ECO:0007669"/>
    <property type="project" value="TreeGrafter"/>
</dbReference>
<evidence type="ECO:0000256" key="6">
    <source>
        <dbReference type="ARBA" id="ARBA00022679"/>
    </source>
</evidence>
<dbReference type="Proteomes" id="UP000070444">
    <property type="component" value="Unassembled WGS sequence"/>
</dbReference>
<feature type="region of interest" description="Disordered" evidence="13">
    <location>
        <begin position="1"/>
        <end position="126"/>
    </location>
</feature>
<evidence type="ECO:0000256" key="13">
    <source>
        <dbReference type="SAM" id="MobiDB-lite"/>
    </source>
</evidence>
<accession>A0A137NXB0</accession>
<evidence type="ECO:0000256" key="3">
    <source>
        <dbReference type="ARBA" id="ARBA00012513"/>
    </source>
</evidence>
<dbReference type="EC" id="2.7.11.1" evidence="3"/>
<feature type="region of interest" description="Disordered" evidence="13">
    <location>
        <begin position="491"/>
        <end position="606"/>
    </location>
</feature>
<dbReference type="AlphaFoldDB" id="A0A137NXB0"/>
<dbReference type="InterPro" id="IPR008271">
    <property type="entry name" value="Ser/Thr_kinase_AS"/>
</dbReference>
<dbReference type="SUPFAM" id="SSF56112">
    <property type="entry name" value="Protein kinase-like (PK-like)"/>
    <property type="match status" value="1"/>
</dbReference>
<dbReference type="PROSITE" id="PS50011">
    <property type="entry name" value="PROTEIN_KINASE_DOM"/>
    <property type="match status" value="1"/>
</dbReference>
<sequence>MSSHSKHLSHIQPPATLSIQDNNNHLPTNEMLDFNEGHSDLSFQTDTHSIQPLPPTPQRSTTQHSPPSQQPLDNSISKIPTPPPKDSNSARNSQVLELVSPTSAAANTSNSHKKSRRSIGPYQLTRTLGSGSMGKVKLAINTQTGEKFAVKVIPRKPPINDTQPKDEFREIRIHREIALLMLLNHPYIVSMKEAMIMPSHYYLFFEYVSGGQILDYIISHGKIKEKQARKFARQMLSAIEYCHRNSVVHRDLKIENILITEDGNIKIIDFGLSNLFSSNSQLSTFCGSLYFAAPELLNAKQYRGPEVDIWSLGIVFYVLVCGRVPFDDQSMPALHAKIKKGHVVYPNWLSKDCKHLLSRMLVTNSAERATMAELLRHPWINKGYEEPVDIHFPIREPLTLPLDPEIIRRMKGFDFGTEEHIQSEIESSIATIHPKKETHHFLDHNSKMLTDLKKKAFFGRSKSPPPTNHPMVSIYYLVMEKMQRETELSNKIYPRSPIANQEELTPTNSSTEKHLRPIPPKRPQSFSPGATTSGQALNSKDSNRTIKFDEDANMKPDDTPGLSSKSSKMLRRLSSAVRVRPPVFHRFSHGPESDTEGKPPSSDKFSRRFSKLINRRFTMQDNKLKRNSMSELDMLVGTNDSHNQTDAPSNPNDQGEEIVSPRSVNITHLNLPTSPNDPNSAGYNQVNSHDNDGEFKDEMAEVSVKSMSLRGLFSVSTTSTKKLSAIKADLQRVLNELNIVYREKEGYLQCYYSNTDNPNGSPSYLDAYDDSAILEKETSKFLLLSLTTSDI</sequence>
<feature type="domain" description="Protein kinase" evidence="14">
    <location>
        <begin position="122"/>
        <end position="380"/>
    </location>
</feature>
<dbReference type="EMBL" id="KQ964641">
    <property type="protein sequence ID" value="KXN67367.1"/>
    <property type="molecule type" value="Genomic_DNA"/>
</dbReference>
<dbReference type="GO" id="GO:0000226">
    <property type="term" value="P:microtubule cytoskeleton organization"/>
    <property type="evidence" value="ECO:0007669"/>
    <property type="project" value="TreeGrafter"/>
</dbReference>
<keyword evidence="9 12" id="KW-0067">ATP-binding</keyword>
<comment type="catalytic activity">
    <reaction evidence="10">
        <text>L-threonyl-[protein] + ATP = O-phospho-L-threonyl-[protein] + ADP + H(+)</text>
        <dbReference type="Rhea" id="RHEA:46608"/>
        <dbReference type="Rhea" id="RHEA-COMP:11060"/>
        <dbReference type="Rhea" id="RHEA-COMP:11605"/>
        <dbReference type="ChEBI" id="CHEBI:15378"/>
        <dbReference type="ChEBI" id="CHEBI:30013"/>
        <dbReference type="ChEBI" id="CHEBI:30616"/>
        <dbReference type="ChEBI" id="CHEBI:61977"/>
        <dbReference type="ChEBI" id="CHEBI:456216"/>
        <dbReference type="EC" id="2.7.11.1"/>
    </reaction>
</comment>
<dbReference type="STRING" id="796925.A0A137NXB0"/>
<dbReference type="OrthoDB" id="193931at2759"/>
<evidence type="ECO:0000256" key="4">
    <source>
        <dbReference type="ARBA" id="ARBA00022490"/>
    </source>
</evidence>
<comment type="similarity">
    <text evidence="2">Belongs to the protein kinase superfamily. CAMK Ser/Thr protein kinase family. NIM1 subfamily.</text>
</comment>
<dbReference type="Gene3D" id="1.10.510.10">
    <property type="entry name" value="Transferase(Phosphotransferase) domain 1"/>
    <property type="match status" value="1"/>
</dbReference>
<feature type="compositionally biased region" description="Polar residues" evidence="13">
    <location>
        <begin position="58"/>
        <end position="78"/>
    </location>
</feature>
<comment type="catalytic activity">
    <reaction evidence="11">
        <text>L-seryl-[protein] + ATP = O-phospho-L-seryl-[protein] + ADP + H(+)</text>
        <dbReference type="Rhea" id="RHEA:17989"/>
        <dbReference type="Rhea" id="RHEA-COMP:9863"/>
        <dbReference type="Rhea" id="RHEA-COMP:11604"/>
        <dbReference type="ChEBI" id="CHEBI:15378"/>
        <dbReference type="ChEBI" id="CHEBI:29999"/>
        <dbReference type="ChEBI" id="CHEBI:30616"/>
        <dbReference type="ChEBI" id="CHEBI:83421"/>
        <dbReference type="ChEBI" id="CHEBI:456216"/>
        <dbReference type="EC" id="2.7.11.1"/>
    </reaction>
</comment>
<evidence type="ECO:0000256" key="7">
    <source>
        <dbReference type="ARBA" id="ARBA00022741"/>
    </source>
</evidence>
<feature type="compositionally biased region" description="Polar residues" evidence="13">
    <location>
        <begin position="15"/>
        <end position="27"/>
    </location>
</feature>
<feature type="region of interest" description="Disordered" evidence="13">
    <location>
        <begin position="637"/>
        <end position="657"/>
    </location>
</feature>
<dbReference type="GO" id="GO:0106310">
    <property type="term" value="F:protein serine kinase activity"/>
    <property type="evidence" value="ECO:0007669"/>
    <property type="project" value="RHEA"/>
</dbReference>
<feature type="compositionally biased region" description="Low complexity" evidence="13">
    <location>
        <begin position="562"/>
        <end position="575"/>
    </location>
</feature>
<dbReference type="PROSITE" id="PS00108">
    <property type="entry name" value="PROTEIN_KINASE_ST"/>
    <property type="match status" value="1"/>
</dbReference>
<feature type="compositionally biased region" description="Polar residues" evidence="13">
    <location>
        <begin position="86"/>
        <end position="95"/>
    </location>
</feature>
<evidence type="ECO:0000256" key="9">
    <source>
        <dbReference type="ARBA" id="ARBA00022840"/>
    </source>
</evidence>
<feature type="compositionally biased region" description="Polar residues" evidence="13">
    <location>
        <begin position="498"/>
        <end position="510"/>
    </location>
</feature>
<feature type="compositionally biased region" description="Basic and acidic residues" evidence="13">
    <location>
        <begin position="541"/>
        <end position="558"/>
    </location>
</feature>
<dbReference type="FunFam" id="1.10.510.10:FF:001222">
    <property type="entry name" value="Serine/threonine-protein kinase ppk25"/>
    <property type="match status" value="1"/>
</dbReference>
<keyword evidence="4" id="KW-0963">Cytoplasm</keyword>
<dbReference type="Pfam" id="PF00069">
    <property type="entry name" value="Pkinase"/>
    <property type="match status" value="1"/>
</dbReference>
<evidence type="ECO:0000256" key="10">
    <source>
        <dbReference type="ARBA" id="ARBA00047899"/>
    </source>
</evidence>
<organism evidence="15 16">
    <name type="scientific">Conidiobolus coronatus (strain ATCC 28846 / CBS 209.66 / NRRL 28638)</name>
    <name type="common">Delacroixia coronata</name>
    <dbReference type="NCBI Taxonomy" id="796925"/>
    <lineage>
        <taxon>Eukaryota</taxon>
        <taxon>Fungi</taxon>
        <taxon>Fungi incertae sedis</taxon>
        <taxon>Zoopagomycota</taxon>
        <taxon>Entomophthoromycotina</taxon>
        <taxon>Entomophthoromycetes</taxon>
        <taxon>Entomophthorales</taxon>
        <taxon>Ancylistaceae</taxon>
        <taxon>Conidiobolus</taxon>
    </lineage>
</organism>
<dbReference type="GO" id="GO:0005737">
    <property type="term" value="C:cytoplasm"/>
    <property type="evidence" value="ECO:0007669"/>
    <property type="project" value="UniProtKB-SubCell"/>
</dbReference>
<feature type="compositionally biased region" description="Polar residues" evidence="13">
    <location>
        <begin position="524"/>
        <end position="540"/>
    </location>
</feature>
<dbReference type="Gene3D" id="3.30.310.80">
    <property type="entry name" value="Kinase associated domain 1, KA1"/>
    <property type="match status" value="1"/>
</dbReference>
<evidence type="ECO:0000256" key="5">
    <source>
        <dbReference type="ARBA" id="ARBA00022527"/>
    </source>
</evidence>
<dbReference type="GO" id="GO:0004674">
    <property type="term" value="F:protein serine/threonine kinase activity"/>
    <property type="evidence" value="ECO:0007669"/>
    <property type="project" value="UniProtKB-KW"/>
</dbReference>
<dbReference type="PANTHER" id="PTHR24346">
    <property type="entry name" value="MAP/MICROTUBULE AFFINITY-REGULATING KINASE"/>
    <property type="match status" value="1"/>
</dbReference>
<evidence type="ECO:0000256" key="2">
    <source>
        <dbReference type="ARBA" id="ARBA00010791"/>
    </source>
</evidence>
<dbReference type="SUPFAM" id="SSF103243">
    <property type="entry name" value="KA1-like"/>
    <property type="match status" value="1"/>
</dbReference>
<dbReference type="InterPro" id="IPR000719">
    <property type="entry name" value="Prot_kinase_dom"/>
</dbReference>
<feature type="compositionally biased region" description="Polar residues" evidence="13">
    <location>
        <begin position="638"/>
        <end position="653"/>
    </location>
</feature>
<comment type="subcellular location">
    <subcellularLocation>
        <location evidence="1">Cytoplasm</location>
    </subcellularLocation>
</comment>
<evidence type="ECO:0000256" key="1">
    <source>
        <dbReference type="ARBA" id="ARBA00004496"/>
    </source>
</evidence>
<evidence type="ECO:0000256" key="11">
    <source>
        <dbReference type="ARBA" id="ARBA00048679"/>
    </source>
</evidence>
<keyword evidence="16" id="KW-1185">Reference proteome</keyword>
<gene>
    <name evidence="15" type="ORF">CONCODRAFT_86998</name>
</gene>
<protein>
    <recommendedName>
        <fullName evidence="3">non-specific serine/threonine protein kinase</fullName>
        <ecNumber evidence="3">2.7.11.1</ecNumber>
    </recommendedName>
</protein>